<dbReference type="InterPro" id="IPR043502">
    <property type="entry name" value="DNA/RNA_pol_sf"/>
</dbReference>
<evidence type="ECO:0000313" key="3">
    <source>
        <dbReference type="EMBL" id="CEM49087.1"/>
    </source>
</evidence>
<dbReference type="InterPro" id="IPR043128">
    <property type="entry name" value="Rev_trsase/Diguanyl_cyclase"/>
</dbReference>
<dbReference type="VEuPathDB" id="CryptoDB:Cvel_9204"/>
<gene>
    <name evidence="3" type="ORF">Cvel_9204</name>
</gene>
<name>A0A0G4HX64_9ALVE</name>
<feature type="domain" description="Reverse transcriptase" evidence="2">
    <location>
        <begin position="1"/>
        <end position="97"/>
    </location>
</feature>
<evidence type="ECO:0000256" key="1">
    <source>
        <dbReference type="SAM" id="MobiDB-lite"/>
    </source>
</evidence>
<feature type="region of interest" description="Disordered" evidence="1">
    <location>
        <begin position="1"/>
        <end position="25"/>
    </location>
</feature>
<reference evidence="3" key="1">
    <citation type="submission" date="2014-11" db="EMBL/GenBank/DDBJ databases">
        <authorList>
            <person name="Otto D Thomas"/>
            <person name="Naeem Raeece"/>
        </authorList>
    </citation>
    <scope>NUCLEOTIDE SEQUENCE</scope>
</reference>
<dbReference type="PANTHER" id="PTHR47027:SF20">
    <property type="entry name" value="REVERSE TRANSCRIPTASE-LIKE PROTEIN WITH RNA-DIRECTED DNA POLYMERASE DOMAIN"/>
    <property type="match status" value="1"/>
</dbReference>
<accession>A0A0G4HX64</accession>
<dbReference type="SUPFAM" id="SSF56672">
    <property type="entry name" value="DNA/RNA polymerases"/>
    <property type="match status" value="1"/>
</dbReference>
<proteinExistence type="predicted"/>
<sequence length="97" mass="10719">MEGGVRGSAQRLNPPPPPDTPPTEVRLGDLLLESIGYADDLVIFGHSPQDLQKRIDRLATYCDKWGLTVNLKKTKVMRLAGRGGEMKFVSRVGRSSR</sequence>
<dbReference type="Gene3D" id="3.30.70.270">
    <property type="match status" value="1"/>
</dbReference>
<dbReference type="AlphaFoldDB" id="A0A0G4HX64"/>
<dbReference type="Pfam" id="PF00078">
    <property type="entry name" value="RVT_1"/>
    <property type="match status" value="1"/>
</dbReference>
<protein>
    <recommendedName>
        <fullName evidence="2">Reverse transcriptase domain-containing protein</fullName>
    </recommendedName>
</protein>
<dbReference type="InterPro" id="IPR000477">
    <property type="entry name" value="RT_dom"/>
</dbReference>
<evidence type="ECO:0000259" key="2">
    <source>
        <dbReference type="PROSITE" id="PS50878"/>
    </source>
</evidence>
<organism evidence="3">
    <name type="scientific">Chromera velia CCMP2878</name>
    <dbReference type="NCBI Taxonomy" id="1169474"/>
    <lineage>
        <taxon>Eukaryota</taxon>
        <taxon>Sar</taxon>
        <taxon>Alveolata</taxon>
        <taxon>Colpodellida</taxon>
        <taxon>Chromeraceae</taxon>
        <taxon>Chromera</taxon>
    </lineage>
</organism>
<dbReference type="PROSITE" id="PS50878">
    <property type="entry name" value="RT_POL"/>
    <property type="match status" value="1"/>
</dbReference>
<dbReference type="PANTHER" id="PTHR47027">
    <property type="entry name" value="REVERSE TRANSCRIPTASE DOMAIN-CONTAINING PROTEIN"/>
    <property type="match status" value="1"/>
</dbReference>
<dbReference type="EMBL" id="CDMZ01004228">
    <property type="protein sequence ID" value="CEM49087.1"/>
    <property type="molecule type" value="Genomic_DNA"/>
</dbReference>